<name>C7NG83_KYTSD</name>
<evidence type="ECO:0000256" key="4">
    <source>
        <dbReference type="ARBA" id="ARBA00022989"/>
    </source>
</evidence>
<evidence type="ECO:0000256" key="5">
    <source>
        <dbReference type="ARBA" id="ARBA00023136"/>
    </source>
</evidence>
<dbReference type="EMBL" id="CP001686">
    <property type="protein sequence ID" value="ACV07492.1"/>
    <property type="molecule type" value="Genomic_DNA"/>
</dbReference>
<evidence type="ECO:0000256" key="6">
    <source>
        <dbReference type="SAM" id="Phobius"/>
    </source>
</evidence>
<dbReference type="Pfam" id="PF00482">
    <property type="entry name" value="T2SSF"/>
    <property type="match status" value="1"/>
</dbReference>
<feature type="domain" description="Type II secretion system protein GspF" evidence="7">
    <location>
        <begin position="94"/>
        <end position="212"/>
    </location>
</feature>
<dbReference type="PANTHER" id="PTHR35007">
    <property type="entry name" value="INTEGRAL MEMBRANE PROTEIN-RELATED"/>
    <property type="match status" value="1"/>
</dbReference>
<keyword evidence="4 6" id="KW-1133">Transmembrane helix</keyword>
<proteinExistence type="predicted"/>
<evidence type="ECO:0000256" key="3">
    <source>
        <dbReference type="ARBA" id="ARBA00022692"/>
    </source>
</evidence>
<evidence type="ECO:0000313" key="9">
    <source>
        <dbReference type="Proteomes" id="UP000006666"/>
    </source>
</evidence>
<reference evidence="8 9" key="1">
    <citation type="journal article" date="2009" name="Stand. Genomic Sci.">
        <title>Complete genome sequence of Kytococcus sedentarius type strain (541).</title>
        <authorList>
            <person name="Sims D."/>
            <person name="Brettin T."/>
            <person name="Detter J.C."/>
            <person name="Han C."/>
            <person name="Lapidus A."/>
            <person name="Copeland A."/>
            <person name="Glavina Del Rio T."/>
            <person name="Nolan M."/>
            <person name="Chen F."/>
            <person name="Lucas S."/>
            <person name="Tice H."/>
            <person name="Cheng J.F."/>
            <person name="Bruce D."/>
            <person name="Goodwin L."/>
            <person name="Pitluck S."/>
            <person name="Ovchinnikova G."/>
            <person name="Pati A."/>
            <person name="Ivanova N."/>
            <person name="Mavrommatis K."/>
            <person name="Chen A."/>
            <person name="Palaniappan K."/>
            <person name="D'haeseleer P."/>
            <person name="Chain P."/>
            <person name="Bristow J."/>
            <person name="Eisen J.A."/>
            <person name="Markowitz V."/>
            <person name="Hugenholtz P."/>
            <person name="Schneider S."/>
            <person name="Goker M."/>
            <person name="Pukall R."/>
            <person name="Kyrpides N.C."/>
            <person name="Klenk H.P."/>
        </authorList>
    </citation>
    <scope>NUCLEOTIDE SEQUENCE [LARGE SCALE GENOMIC DNA]</scope>
    <source>
        <strain evidence="9">ATCC 14392 / DSM 20547 / JCM 11482 / CCUG 33030 / NBRC 15357 / NCTC 11040 / CCM 314 / 541</strain>
    </source>
</reference>
<evidence type="ECO:0000259" key="7">
    <source>
        <dbReference type="Pfam" id="PF00482"/>
    </source>
</evidence>
<evidence type="ECO:0000313" key="8">
    <source>
        <dbReference type="EMBL" id="ACV07492.1"/>
    </source>
</evidence>
<organism evidence="8 9">
    <name type="scientific">Kytococcus sedentarius (strain ATCC 14392 / DSM 20547 / JCM 11482 / CCUG 33030 / NBRC 15357 / NCTC 11040 / CCM 314 / 541)</name>
    <name type="common">Micrococcus sedentarius</name>
    <dbReference type="NCBI Taxonomy" id="478801"/>
    <lineage>
        <taxon>Bacteria</taxon>
        <taxon>Bacillati</taxon>
        <taxon>Actinomycetota</taxon>
        <taxon>Actinomycetes</taxon>
        <taxon>Micrococcales</taxon>
        <taxon>Kytococcaceae</taxon>
        <taxon>Kytococcus</taxon>
    </lineage>
</organism>
<dbReference type="STRING" id="478801.Ksed_25290"/>
<dbReference type="GO" id="GO:0005886">
    <property type="term" value="C:plasma membrane"/>
    <property type="evidence" value="ECO:0007669"/>
    <property type="project" value="UniProtKB-SubCell"/>
</dbReference>
<accession>C7NG83</accession>
<feature type="transmembrane region" description="Helical" evidence="6">
    <location>
        <begin position="199"/>
        <end position="219"/>
    </location>
</feature>
<protein>
    <submittedName>
        <fullName evidence="8">Flp pilus assembly protein TadB</fullName>
    </submittedName>
</protein>
<evidence type="ECO:0000256" key="1">
    <source>
        <dbReference type="ARBA" id="ARBA00004651"/>
    </source>
</evidence>
<keyword evidence="3 6" id="KW-0812">Transmembrane</keyword>
<dbReference type="InterPro" id="IPR018076">
    <property type="entry name" value="T2SS_GspF_dom"/>
</dbReference>
<dbReference type="RefSeq" id="WP_015780418.1">
    <property type="nucleotide sequence ID" value="NC_013169.1"/>
</dbReference>
<dbReference type="Gene3D" id="1.20.81.30">
    <property type="entry name" value="Type II secretion system (T2SS), domain F"/>
    <property type="match status" value="1"/>
</dbReference>
<comment type="subcellular location">
    <subcellularLocation>
        <location evidence="1">Cell membrane</location>
        <topology evidence="1">Multi-pass membrane protein</topology>
    </subcellularLocation>
</comment>
<sequence length="264" mass="27205">MVTVTAVVVASLLAAALLLWPARARHEVAVGLTELPRRRAELERREATTRSLRGALAADPVSAAGSGVRGVLALLRQRLGRVRVTDDEVLRLLDGLAAALSAGLPPAAALRLVADSGPAVPWLEPVLGAGEQGGLLGASWKQVAAGHQSVALEQVASAWALSERSGAALAPAVAMAAETVRRQRESRQTAQSAASGAMASMYMLSLLPLVGLAGAGALGWSPQELYLQQPLGLVSALAGVALLVVGWLASRRLVALALRGEVIR</sequence>
<dbReference type="eggNOG" id="COG4965">
    <property type="taxonomic scope" value="Bacteria"/>
</dbReference>
<keyword evidence="5 6" id="KW-0472">Membrane</keyword>
<feature type="transmembrane region" description="Helical" evidence="6">
    <location>
        <begin position="231"/>
        <end position="249"/>
    </location>
</feature>
<dbReference type="PANTHER" id="PTHR35007:SF4">
    <property type="entry name" value="CONSERVED TRANSMEMBRANE PROTEIN-RELATED"/>
    <property type="match status" value="1"/>
</dbReference>
<dbReference type="AlphaFoldDB" id="C7NG83"/>
<keyword evidence="9" id="KW-1185">Reference proteome</keyword>
<dbReference type="InterPro" id="IPR042094">
    <property type="entry name" value="T2SS_GspF_sf"/>
</dbReference>
<gene>
    <name evidence="8" type="ordered locus">Ksed_25290</name>
</gene>
<evidence type="ECO:0000256" key="2">
    <source>
        <dbReference type="ARBA" id="ARBA00022475"/>
    </source>
</evidence>
<dbReference type="KEGG" id="kse:Ksed_25290"/>
<keyword evidence="2" id="KW-1003">Cell membrane</keyword>
<dbReference type="HOGENOM" id="CLU_1052859_0_0_11"/>
<dbReference type="Proteomes" id="UP000006666">
    <property type="component" value="Chromosome"/>
</dbReference>